<accession>A0ABZ2M3P8</accession>
<dbReference type="Pfam" id="PF02543">
    <property type="entry name" value="Carbam_trans_N"/>
    <property type="match status" value="1"/>
</dbReference>
<dbReference type="PANTHER" id="PTHR34847:SF1">
    <property type="entry name" value="NODULATION PROTEIN U"/>
    <property type="match status" value="1"/>
</dbReference>
<dbReference type="Gene3D" id="3.90.870.20">
    <property type="entry name" value="Carbamoyltransferase, C-terminal domain"/>
    <property type="match status" value="1"/>
</dbReference>
<dbReference type="InterPro" id="IPR038152">
    <property type="entry name" value="Carbam_trans_C_sf"/>
</dbReference>
<evidence type="ECO:0000256" key="1">
    <source>
        <dbReference type="ARBA" id="ARBA00006129"/>
    </source>
</evidence>
<dbReference type="InterPro" id="IPR031730">
    <property type="entry name" value="Carbam_trans_C"/>
</dbReference>
<dbReference type="Pfam" id="PF16861">
    <property type="entry name" value="Carbam_trans_C"/>
    <property type="match status" value="1"/>
</dbReference>
<dbReference type="EMBL" id="CP089984">
    <property type="protein sequence ID" value="WXB17718.1"/>
    <property type="molecule type" value="Genomic_DNA"/>
</dbReference>
<evidence type="ECO:0008006" key="6">
    <source>
        <dbReference type="Google" id="ProtNLM"/>
    </source>
</evidence>
<dbReference type="InterPro" id="IPR043129">
    <property type="entry name" value="ATPase_NBD"/>
</dbReference>
<sequence length="693" mass="75550">MQTKLRRGEAVYLLGIGAGGHDSGVALVRASKERGIELLVNNEEERFSGKKNCTDFPERSIADLLAQMDRLGIGPRDIDACLASWDYVTLGATGVKAMVDELPGSFRTAFDPDAQDPTMTPDMVHAVMFEAAARLGKSLGLGEPFPIIGMRHHDNHAALAYAMSPFAKGEEPVMVAVLDGSGDDGAVSLYLARSGQLELYKKNRDPADSLGMLYSLISCTQGGWKILQSEGRYMGAAAWGNGDRLTNPYYARLRQILYFGGQGEVLLNRSLANWHRKSFLEPYSQELIDILGPPIPRDRWWNPDAVLNVDDIEHSEITQDRVDKAAALQLVFEDGLFHLLGSFIRETGSSRLVLSGGCALNCVANMRLLDHFDRAFYERYLGQKETRLHLWVPPTPGDSGVTMGAAFNFALAQGAPAGAPLEHAFYCGSAPSSAQVREAVEAVPEMGMLALGDTSSPTMRGLLADLLGYIVAHDGVVGLFQGAAETGPRALGHRSILANPCNPKTLEVLNALVKYRERIRPLAPMATLEGALRWFELSEGASDRDYNAYRYMILTARARPEAYATIPAVIHKDGTARVQIVDEAQDPFTYAYLKAMGRRTGAEVSVNTSLNVASPIVQTPVQALEALRRSKAMDGLFMVGADGHAFLVWHDIKALPKDGGKRLLDWVAGWQNEVGERAGIHLPRATAQEQYAP</sequence>
<organism evidence="4 5">
    <name type="scientific">Pendulispora albinea</name>
    <dbReference type="NCBI Taxonomy" id="2741071"/>
    <lineage>
        <taxon>Bacteria</taxon>
        <taxon>Pseudomonadati</taxon>
        <taxon>Myxococcota</taxon>
        <taxon>Myxococcia</taxon>
        <taxon>Myxococcales</taxon>
        <taxon>Sorangiineae</taxon>
        <taxon>Pendulisporaceae</taxon>
        <taxon>Pendulispora</taxon>
    </lineage>
</organism>
<evidence type="ECO:0000313" key="5">
    <source>
        <dbReference type="Proteomes" id="UP001370348"/>
    </source>
</evidence>
<dbReference type="Proteomes" id="UP001370348">
    <property type="component" value="Chromosome"/>
</dbReference>
<proteinExistence type="inferred from homology"/>
<evidence type="ECO:0000313" key="4">
    <source>
        <dbReference type="EMBL" id="WXB17718.1"/>
    </source>
</evidence>
<dbReference type="PANTHER" id="PTHR34847">
    <property type="entry name" value="NODULATION PROTEIN U"/>
    <property type="match status" value="1"/>
</dbReference>
<keyword evidence="5" id="KW-1185">Reference proteome</keyword>
<feature type="domain" description="Carbamoyltransferase" evidence="2">
    <location>
        <begin position="14"/>
        <end position="406"/>
    </location>
</feature>
<dbReference type="InterPro" id="IPR003696">
    <property type="entry name" value="Carbtransf_dom"/>
</dbReference>
<comment type="similarity">
    <text evidence="1">Belongs to the NodU/CmcH family.</text>
</comment>
<name>A0ABZ2M3P8_9BACT</name>
<dbReference type="CDD" id="cd24033">
    <property type="entry name" value="ASKHA_NBD_NodU_CmcH-like_N"/>
    <property type="match status" value="1"/>
</dbReference>
<dbReference type="Gene3D" id="3.30.420.40">
    <property type="match status" value="2"/>
</dbReference>
<dbReference type="InterPro" id="IPR051338">
    <property type="entry name" value="NodU/CmcH_Carbamoyltrnsfr"/>
</dbReference>
<evidence type="ECO:0000259" key="2">
    <source>
        <dbReference type="Pfam" id="PF02543"/>
    </source>
</evidence>
<evidence type="ECO:0000259" key="3">
    <source>
        <dbReference type="Pfam" id="PF16861"/>
    </source>
</evidence>
<reference evidence="4 5" key="1">
    <citation type="submission" date="2021-12" db="EMBL/GenBank/DDBJ databases">
        <title>Discovery of the Pendulisporaceae a myxobacterial family with distinct sporulation behavior and unique specialized metabolism.</title>
        <authorList>
            <person name="Garcia R."/>
            <person name="Popoff A."/>
            <person name="Bader C.D."/>
            <person name="Loehr J."/>
            <person name="Walesch S."/>
            <person name="Walt C."/>
            <person name="Boldt J."/>
            <person name="Bunk B."/>
            <person name="Haeckl F.J.F.P.J."/>
            <person name="Gunesch A.P."/>
            <person name="Birkelbach J."/>
            <person name="Nuebel U."/>
            <person name="Pietschmann T."/>
            <person name="Bach T."/>
            <person name="Mueller R."/>
        </authorList>
    </citation>
    <scope>NUCLEOTIDE SEQUENCE [LARGE SCALE GENOMIC DNA]</scope>
    <source>
        <strain evidence="4 5">MSr11954</strain>
    </source>
</reference>
<gene>
    <name evidence="4" type="ORF">LZC94_10695</name>
</gene>
<feature type="domain" description="Carbamoyltransferase C-terminal" evidence="3">
    <location>
        <begin position="471"/>
        <end position="638"/>
    </location>
</feature>
<protein>
    <recommendedName>
        <fullName evidence="6">Carbamoyltransferase</fullName>
    </recommendedName>
</protein>
<dbReference type="SUPFAM" id="SSF53067">
    <property type="entry name" value="Actin-like ATPase domain"/>
    <property type="match status" value="1"/>
</dbReference>
<dbReference type="RefSeq" id="WP_394827359.1">
    <property type="nucleotide sequence ID" value="NZ_CP089984.1"/>
</dbReference>